<feature type="transmembrane region" description="Helical" evidence="8">
    <location>
        <begin position="50"/>
        <end position="71"/>
    </location>
</feature>
<organism evidence="9 10">
    <name type="scientific">PS1 clade bacterium</name>
    <dbReference type="NCBI Taxonomy" id="2175152"/>
    <lineage>
        <taxon>Bacteria</taxon>
        <taxon>Pseudomonadati</taxon>
        <taxon>Pseudomonadota</taxon>
        <taxon>Alphaproteobacteria</taxon>
        <taxon>PS1 clade</taxon>
    </lineage>
</organism>
<dbReference type="PANTHER" id="PTHR30269:SF37">
    <property type="entry name" value="MEMBRANE TRANSPORTER PROTEIN"/>
    <property type="match status" value="1"/>
</dbReference>
<feature type="transmembrane region" description="Helical" evidence="8">
    <location>
        <begin position="137"/>
        <end position="160"/>
    </location>
</feature>
<accession>A0A368DQ05</accession>
<gene>
    <name evidence="9" type="ORF">DBW71_02285</name>
</gene>
<dbReference type="AlphaFoldDB" id="A0A368DQ05"/>
<evidence type="ECO:0000256" key="6">
    <source>
        <dbReference type="ARBA" id="ARBA00022989"/>
    </source>
</evidence>
<evidence type="ECO:0000313" key="10">
    <source>
        <dbReference type="Proteomes" id="UP000253570"/>
    </source>
</evidence>
<dbReference type="EMBL" id="QOQD01000004">
    <property type="protein sequence ID" value="RCL73920.1"/>
    <property type="molecule type" value="Genomic_DNA"/>
</dbReference>
<dbReference type="Pfam" id="PF01925">
    <property type="entry name" value="TauE"/>
    <property type="match status" value="1"/>
</dbReference>
<feature type="transmembrane region" description="Helical" evidence="8">
    <location>
        <begin position="225"/>
        <end position="243"/>
    </location>
</feature>
<dbReference type="GO" id="GO:0005886">
    <property type="term" value="C:plasma membrane"/>
    <property type="evidence" value="ECO:0007669"/>
    <property type="project" value="UniProtKB-SubCell"/>
</dbReference>
<feature type="transmembrane region" description="Helical" evidence="8">
    <location>
        <begin position="14"/>
        <end position="38"/>
    </location>
</feature>
<proteinExistence type="inferred from homology"/>
<evidence type="ECO:0000256" key="2">
    <source>
        <dbReference type="ARBA" id="ARBA00009142"/>
    </source>
</evidence>
<evidence type="ECO:0000256" key="8">
    <source>
        <dbReference type="RuleBase" id="RU363041"/>
    </source>
</evidence>
<dbReference type="InterPro" id="IPR002781">
    <property type="entry name" value="TM_pro_TauE-like"/>
</dbReference>
<feature type="transmembrane region" description="Helical" evidence="8">
    <location>
        <begin position="108"/>
        <end position="125"/>
    </location>
</feature>
<feature type="transmembrane region" description="Helical" evidence="8">
    <location>
        <begin position="172"/>
        <end position="190"/>
    </location>
</feature>
<dbReference type="PANTHER" id="PTHR30269">
    <property type="entry name" value="TRANSMEMBRANE PROTEIN YFCA"/>
    <property type="match status" value="1"/>
</dbReference>
<feature type="transmembrane region" description="Helical" evidence="8">
    <location>
        <begin position="197"/>
        <end position="219"/>
    </location>
</feature>
<keyword evidence="5 8" id="KW-0812">Transmembrane</keyword>
<keyword evidence="7 8" id="KW-0472">Membrane</keyword>
<keyword evidence="6 8" id="KW-1133">Transmembrane helix</keyword>
<dbReference type="Proteomes" id="UP000253570">
    <property type="component" value="Unassembled WGS sequence"/>
</dbReference>
<keyword evidence="4 8" id="KW-1003">Cell membrane</keyword>
<evidence type="ECO:0000313" key="9">
    <source>
        <dbReference type="EMBL" id="RCL73920.1"/>
    </source>
</evidence>
<evidence type="ECO:0000256" key="1">
    <source>
        <dbReference type="ARBA" id="ARBA00004651"/>
    </source>
</evidence>
<evidence type="ECO:0000256" key="7">
    <source>
        <dbReference type="ARBA" id="ARBA00023136"/>
    </source>
</evidence>
<protein>
    <recommendedName>
        <fullName evidence="8">Probable membrane transporter protein</fullName>
    </recommendedName>
</protein>
<feature type="transmembrane region" description="Helical" evidence="8">
    <location>
        <begin position="83"/>
        <end position="102"/>
    </location>
</feature>
<comment type="similarity">
    <text evidence="2 8">Belongs to the 4-toluene sulfonate uptake permease (TSUP) (TC 2.A.102) family.</text>
</comment>
<evidence type="ECO:0000256" key="5">
    <source>
        <dbReference type="ARBA" id="ARBA00022692"/>
    </source>
</evidence>
<reference evidence="9 10" key="1">
    <citation type="journal article" date="2018" name="Microbiome">
        <title>Fine metagenomic profile of the Mediterranean stratified and mixed water columns revealed by assembly and recruitment.</title>
        <authorList>
            <person name="Haro-Moreno J.M."/>
            <person name="Lopez-Perez M."/>
            <person name="De La Torre J.R."/>
            <person name="Picazo A."/>
            <person name="Camacho A."/>
            <person name="Rodriguez-Valera F."/>
        </authorList>
    </citation>
    <scope>NUCLEOTIDE SEQUENCE [LARGE SCALE GENOMIC DNA]</scope>
    <source>
        <strain evidence="9">MED-G57</strain>
    </source>
</reference>
<comment type="subcellular location">
    <subcellularLocation>
        <location evidence="1 8">Cell membrane</location>
        <topology evidence="1 8">Multi-pass membrane protein</topology>
    </subcellularLocation>
</comment>
<evidence type="ECO:0000256" key="4">
    <source>
        <dbReference type="ARBA" id="ARBA00022475"/>
    </source>
</evidence>
<comment type="caution">
    <text evidence="9">The sequence shown here is derived from an EMBL/GenBank/DDBJ whole genome shotgun (WGS) entry which is preliminary data.</text>
</comment>
<sequence>MLETFLSDISIPQIIIAFTIVFVASTAQSVFGMGWGMIAAPLLALLNPQLIPSTIVFLGFFAALYPSIRYFRDINWYIYKPSIFGRITGSIFAGWITAYVVSSGKIEITLGIVLLISIIISIFTIKKIKQNRTNHFIAGTASGILGTVVGVGGTPMGIIYQNENPIMVRANNNAFFAIGSFFSFIILVLADVMKFYHILFGFLLLPPLFFASYVSRFLIKYSNNILKPYILTICSISSILLIARGFNII</sequence>
<evidence type="ECO:0000256" key="3">
    <source>
        <dbReference type="ARBA" id="ARBA00022448"/>
    </source>
</evidence>
<keyword evidence="3" id="KW-0813">Transport</keyword>
<dbReference type="InterPro" id="IPR052017">
    <property type="entry name" value="TSUP"/>
</dbReference>
<name>A0A368DQ05_9PROT</name>